<evidence type="ECO:0000259" key="2">
    <source>
        <dbReference type="Pfam" id="PF22980"/>
    </source>
</evidence>
<feature type="region of interest" description="Disordered" evidence="1">
    <location>
        <begin position="52"/>
        <end position="143"/>
    </location>
</feature>
<comment type="caution">
    <text evidence="3">The sequence shown here is derived from an EMBL/GenBank/DDBJ whole genome shotgun (WGS) entry which is preliminary data.</text>
</comment>
<reference evidence="3" key="1">
    <citation type="journal article" date="2022" name="bioRxiv">
        <title>Deciphering the potential niche of two novel black yeast fungi from a biological soil crust based on their genomes, phenotypes, and melanin regulation.</title>
        <authorList>
            <consortium name="DOE Joint Genome Institute"/>
            <person name="Carr E.C."/>
            <person name="Barton Q."/>
            <person name="Grambo S."/>
            <person name="Sullivan M."/>
            <person name="Renfro C.M."/>
            <person name="Kuo A."/>
            <person name="Pangilinan J."/>
            <person name="Lipzen A."/>
            <person name="Keymanesh K."/>
            <person name="Savage E."/>
            <person name="Barry K."/>
            <person name="Grigoriev I.V."/>
            <person name="Riekhof W.R."/>
            <person name="Harris S.S."/>
        </authorList>
    </citation>
    <scope>NUCLEOTIDE SEQUENCE</scope>
    <source>
        <strain evidence="3">JF 03-4F</strain>
    </source>
</reference>
<dbReference type="Proteomes" id="UP001203852">
    <property type="component" value="Unassembled WGS sequence"/>
</dbReference>
<feature type="domain" description="Myb-like DNA-binding" evidence="2">
    <location>
        <begin position="8"/>
        <end position="53"/>
    </location>
</feature>
<feature type="compositionally biased region" description="Low complexity" evidence="1">
    <location>
        <begin position="65"/>
        <end position="75"/>
    </location>
</feature>
<proteinExistence type="predicted"/>
<gene>
    <name evidence="3" type="ORF">EDD36DRAFT_187047</name>
</gene>
<name>A0AAN6IF95_9EURO</name>
<dbReference type="EMBL" id="MU404352">
    <property type="protein sequence ID" value="KAI1615351.1"/>
    <property type="molecule type" value="Genomic_DNA"/>
</dbReference>
<dbReference type="InterPro" id="IPR054505">
    <property type="entry name" value="Myb_DNA-bind_8"/>
</dbReference>
<evidence type="ECO:0000313" key="4">
    <source>
        <dbReference type="Proteomes" id="UP001203852"/>
    </source>
</evidence>
<evidence type="ECO:0000313" key="3">
    <source>
        <dbReference type="EMBL" id="KAI1615351.1"/>
    </source>
</evidence>
<sequence length="229" mass="24815">MSKISEREHIIFLISCTKHSRDGRIDFTEVARDTGVASKGAAAKRYERLCKSYAPGGDDDTTQTAPPRRQSASPRPARKRARRENGPSANPVRSSASATRSQPAPVTIARETGPGLTTGQYTGFNAFPNAADPMTGRFPPPPPPAFNQLPPNFPFSAPRFGPPAMPMHVHGYPRFEPVARPMQPQVDPSLFFRLPPPPQEVVPMSQSEATARNGDTIDNVASNGVVVFD</sequence>
<dbReference type="Pfam" id="PF22980">
    <property type="entry name" value="Myb_DNA-bind_8"/>
    <property type="match status" value="1"/>
</dbReference>
<dbReference type="AlphaFoldDB" id="A0AAN6IF95"/>
<accession>A0AAN6IF95</accession>
<protein>
    <recommendedName>
        <fullName evidence="2">Myb-like DNA-binding domain-containing protein</fullName>
    </recommendedName>
</protein>
<feature type="compositionally biased region" description="Polar residues" evidence="1">
    <location>
        <begin position="87"/>
        <end position="104"/>
    </location>
</feature>
<evidence type="ECO:0000256" key="1">
    <source>
        <dbReference type="SAM" id="MobiDB-lite"/>
    </source>
</evidence>
<organism evidence="3 4">
    <name type="scientific">Exophiala viscosa</name>
    <dbReference type="NCBI Taxonomy" id="2486360"/>
    <lineage>
        <taxon>Eukaryota</taxon>
        <taxon>Fungi</taxon>
        <taxon>Dikarya</taxon>
        <taxon>Ascomycota</taxon>
        <taxon>Pezizomycotina</taxon>
        <taxon>Eurotiomycetes</taxon>
        <taxon>Chaetothyriomycetidae</taxon>
        <taxon>Chaetothyriales</taxon>
        <taxon>Herpotrichiellaceae</taxon>
        <taxon>Exophiala</taxon>
    </lineage>
</organism>
<keyword evidence="4" id="KW-1185">Reference proteome</keyword>